<keyword evidence="4" id="KW-1185">Reference proteome</keyword>
<evidence type="ECO:0000313" key="3">
    <source>
        <dbReference type="EMBL" id="KIE10972.1"/>
    </source>
</evidence>
<reference evidence="3" key="1">
    <citation type="journal article" date="2015" name="Genome Announc.">
        <title>Draft Genome Sequence of Tolypothrix boutellei Strain VB521301.</title>
        <authorList>
            <person name="Chandrababunaidu M.M."/>
            <person name="Singh D."/>
            <person name="Sen D."/>
            <person name="Bhan S."/>
            <person name="Das S."/>
            <person name="Gupta A."/>
            <person name="Adhikary S.P."/>
            <person name="Tripathy S."/>
        </authorList>
    </citation>
    <scope>NUCLEOTIDE SEQUENCE</scope>
    <source>
        <strain evidence="3">VB521301</strain>
    </source>
</reference>
<reference evidence="2" key="2">
    <citation type="submission" date="2019-11" db="EMBL/GenBank/DDBJ databases">
        <title>Improved Assembly of Tolypothrix boutellei genome.</title>
        <authorList>
            <person name="Sarangi A.N."/>
            <person name="Mukherjee M."/>
            <person name="Ghosh S."/>
            <person name="Singh D."/>
            <person name="Das A."/>
            <person name="Kant S."/>
            <person name="Prusty A."/>
            <person name="Tripathy S."/>
        </authorList>
    </citation>
    <scope>NUCLEOTIDE SEQUENCE</scope>
    <source>
        <strain evidence="2">VB521301</strain>
    </source>
</reference>
<evidence type="ECO:0000259" key="1">
    <source>
        <dbReference type="Pfam" id="PF01850"/>
    </source>
</evidence>
<dbReference type="PANTHER" id="PTHR39664">
    <property type="match status" value="1"/>
</dbReference>
<dbReference type="PANTHER" id="PTHR39664:SF2">
    <property type="entry name" value="NUCLEIC ACID-BINDING PROTEIN, CONTAINING PIN DOMAIN-RELATED"/>
    <property type="match status" value="1"/>
</dbReference>
<dbReference type="AlphaFoldDB" id="A0A0C1N8L9"/>
<evidence type="ECO:0000313" key="2">
    <source>
        <dbReference type="EMBL" id="KAF3887015.1"/>
    </source>
</evidence>
<comment type="caution">
    <text evidence="3">The sequence shown here is derived from an EMBL/GenBank/DDBJ whole genome shotgun (WGS) entry which is preliminary data.</text>
</comment>
<dbReference type="STRING" id="1479485.DA73_0221310"/>
<organism evidence="3">
    <name type="scientific">Tolypothrix bouteillei VB521301</name>
    <dbReference type="NCBI Taxonomy" id="1479485"/>
    <lineage>
        <taxon>Bacteria</taxon>
        <taxon>Bacillati</taxon>
        <taxon>Cyanobacteriota</taxon>
        <taxon>Cyanophyceae</taxon>
        <taxon>Nostocales</taxon>
        <taxon>Tolypothrichaceae</taxon>
        <taxon>Tolypothrix</taxon>
    </lineage>
</organism>
<dbReference type="OrthoDB" id="32974at2"/>
<protein>
    <submittedName>
        <fullName evidence="3">Twitching motility protein PilT</fullName>
    </submittedName>
    <submittedName>
        <fullName evidence="2">Type II toxin-antitoxin system VapC family toxin</fullName>
    </submittedName>
</protein>
<dbReference type="CDD" id="cd18683">
    <property type="entry name" value="PIN_VapC-like"/>
    <property type="match status" value="1"/>
</dbReference>
<dbReference type="Pfam" id="PF01850">
    <property type="entry name" value="PIN"/>
    <property type="match status" value="1"/>
</dbReference>
<dbReference type="InterPro" id="IPR029060">
    <property type="entry name" value="PIN-like_dom_sf"/>
</dbReference>
<dbReference type="SUPFAM" id="SSF88723">
    <property type="entry name" value="PIN domain-like"/>
    <property type="match status" value="1"/>
</dbReference>
<name>A0A0C1N8L9_9CYAN</name>
<dbReference type="Gene3D" id="3.40.50.1010">
    <property type="entry name" value="5'-nuclease"/>
    <property type="match status" value="1"/>
</dbReference>
<feature type="domain" description="PIN" evidence="1">
    <location>
        <begin position="6"/>
        <end position="122"/>
    </location>
</feature>
<accession>A0A0C1N8L9</accession>
<dbReference type="EMBL" id="JHEG04000001">
    <property type="protein sequence ID" value="KAF3887015.1"/>
    <property type="molecule type" value="Genomic_DNA"/>
</dbReference>
<dbReference type="InterPro" id="IPR002716">
    <property type="entry name" value="PIN_dom"/>
</dbReference>
<gene>
    <name evidence="3" type="ORF">DA73_0221310</name>
    <name evidence="2" type="ORF">DA73_0400017135</name>
</gene>
<sequence>MRVIGLDTNVLVRYLTKDDVNQWEQASQIIQENQPCFIGNVVLSELVWVLRGRPYQFGKDEIITTLEMILQSSGFEFENRSIVYQALQRTKQGRADFSDYLIGAIAQHMSCTETVTFDRKLRGDKGFRCLT</sequence>
<evidence type="ECO:0000313" key="4">
    <source>
        <dbReference type="Proteomes" id="UP000029738"/>
    </source>
</evidence>
<dbReference type="Proteomes" id="UP000029738">
    <property type="component" value="Unassembled WGS sequence"/>
</dbReference>
<dbReference type="EMBL" id="JHEG02000048">
    <property type="protein sequence ID" value="KIE10972.1"/>
    <property type="molecule type" value="Genomic_DNA"/>
</dbReference>
<proteinExistence type="predicted"/>